<reference evidence="3" key="1">
    <citation type="journal article" date="2019" name="Int. J. Syst. Evol. Microbiol.">
        <title>The Global Catalogue of Microorganisms (GCM) 10K type strain sequencing project: providing services to taxonomists for standard genome sequencing and annotation.</title>
        <authorList>
            <consortium name="The Broad Institute Genomics Platform"/>
            <consortium name="The Broad Institute Genome Sequencing Center for Infectious Disease"/>
            <person name="Wu L."/>
            <person name="Ma J."/>
        </authorList>
    </citation>
    <scope>NUCLEOTIDE SEQUENCE [LARGE SCALE GENOMIC DNA]</scope>
    <source>
        <strain evidence="3">JCM 18424</strain>
    </source>
</reference>
<dbReference type="Gene3D" id="2.40.128.130">
    <property type="entry name" value="Autotransporter beta-domain"/>
    <property type="match status" value="1"/>
</dbReference>
<evidence type="ECO:0000313" key="2">
    <source>
        <dbReference type="EMBL" id="GAA5101792.1"/>
    </source>
</evidence>
<dbReference type="Pfam" id="PF18883">
    <property type="entry name" value="AC_1"/>
    <property type="match status" value="1"/>
</dbReference>
<dbReference type="NCBIfam" id="TIGR01414">
    <property type="entry name" value="autotrans_barl"/>
    <property type="match status" value="1"/>
</dbReference>
<dbReference type="InterPro" id="IPR024973">
    <property type="entry name" value="ESPR"/>
</dbReference>
<proteinExistence type="predicted"/>
<protein>
    <recommendedName>
        <fullName evidence="1">Autotransporter domain-containing protein</fullName>
    </recommendedName>
</protein>
<keyword evidence="3" id="KW-1185">Reference proteome</keyword>
<evidence type="ECO:0000313" key="3">
    <source>
        <dbReference type="Proteomes" id="UP001500631"/>
    </source>
</evidence>
<gene>
    <name evidence="2" type="ORF">GCM10023338_18260</name>
</gene>
<organism evidence="2 3">
    <name type="scientific">Wohlfahrtiimonas larvae</name>
    <dbReference type="NCBI Taxonomy" id="1157986"/>
    <lineage>
        <taxon>Bacteria</taxon>
        <taxon>Pseudomonadati</taxon>
        <taxon>Pseudomonadota</taxon>
        <taxon>Gammaproteobacteria</taxon>
        <taxon>Cardiobacteriales</taxon>
        <taxon>Ignatzschineriaceae</taxon>
        <taxon>Wohlfahrtiimonas</taxon>
    </lineage>
</organism>
<accession>A0ABP9MUV2</accession>
<dbReference type="SUPFAM" id="SSF103515">
    <property type="entry name" value="Autotransporter"/>
    <property type="match status" value="1"/>
</dbReference>
<dbReference type="EMBL" id="BAABKE010000006">
    <property type="protein sequence ID" value="GAA5101792.1"/>
    <property type="molecule type" value="Genomic_DNA"/>
</dbReference>
<dbReference type="InterPro" id="IPR043990">
    <property type="entry name" value="AC_1"/>
</dbReference>
<dbReference type="RefSeq" id="WP_077926276.1">
    <property type="nucleotide sequence ID" value="NZ_BAABKE010000006.1"/>
</dbReference>
<name>A0ABP9MUV2_9GAMM</name>
<comment type="caution">
    <text evidence="2">The sequence shown here is derived from an EMBL/GenBank/DDBJ whole genome shotgun (WGS) entry which is preliminary data.</text>
</comment>
<sequence length="974" mass="105698">MNSVFKVIWCAVTQRCIVVSELAKSKSKSKSSSPMIMGTMAILISMSYAQSCEFDANGVMQDSTCLRSVLVTDAVGEYKVSNVIMDAQKNHDGGYWIQDGAIALLNTADQGDVSLSVDGLNLINNNFASGVYVSLRDTAEGNLALDFSGENNVVLGKLADTAVMLENFSEKGGNSTITIHRDATLNVKNYAVFGGEDSSIADAIESNTHHGDASIYFLGKGLIETNNGNAIFARVLEGTGNVNILLDNPDINIEVENSKSKVHIHEEGVHGVSAAINPKGDKDSKITIDTAANIKVTGSGVGIFSRNEGLGETTIINRGNVVSDAYGIYLIQYKSQGAATIMNNGIVDASNGQSAIVLSTNQQGVLNFGQNSVLKGGSEAGVFLAEGSNQLNNEGKISAKNDLAIRSTSQLDSSITNSGTITGRILADAKMDFVNEKGGVFELRHVENDTKNVAVSNFAGGNIDNQGTIKFVKSNATQVDKTGELAVPGVNNISVSETGIVQAHLAGVNEFKHSGIIDLRGEGLSGNVLKISGHNGAMGTFIANGGDILLSTTLNKGAEASRSDMLILDNVQLGDAASNIYITKIEESEVQTEAHGIRLIQTLGTQDNRAFKLGNAVTYGLYEYKLSAVDTNGNGEQGFYLVNFDPTKPTDPEVPIDPSELLKNPVVGAYLGMQYAAANMFNQNILDRRDNVRKPDETVWGRIQYNETKTKHMENTQSLKIENTLIQLGWDLYQDQNEERGKVFGIYGGYGYSDVKNRSLQTGTKTDGRVHGYQLGAYYSWFKQDDIGPYIDMWGHLAKYRNKLKSATYEGQRTAGSTSYNGHGFAISIEAGHGFIVGQSDDNNTSWVLEPHAQVTYNYIKMKNMVDGTGTRFRNNKAKGLNTRLGARFYGYRDNNDALRPYVEMNWLHNGMDNAIYVNNMKESSRIGRNVWEMKVGAQGHVSKDISLFAHVGYQKGKNKFKNTELQIGFNYNF</sequence>
<dbReference type="Pfam" id="PF13018">
    <property type="entry name" value="ESPR"/>
    <property type="match status" value="1"/>
</dbReference>
<dbReference type="PROSITE" id="PS51208">
    <property type="entry name" value="AUTOTRANSPORTER"/>
    <property type="match status" value="1"/>
</dbReference>
<dbReference type="InterPro" id="IPR036709">
    <property type="entry name" value="Autotransporte_beta_dom_sf"/>
</dbReference>
<dbReference type="InterPro" id="IPR012332">
    <property type="entry name" value="Autotransporter_pectin_lyase_C"/>
</dbReference>
<dbReference type="Proteomes" id="UP001500631">
    <property type="component" value="Unassembled WGS sequence"/>
</dbReference>
<dbReference type="InterPro" id="IPR005546">
    <property type="entry name" value="Autotransporte_beta"/>
</dbReference>
<dbReference type="SMART" id="SM00869">
    <property type="entry name" value="Autotransporter"/>
    <property type="match status" value="1"/>
</dbReference>
<evidence type="ECO:0000259" key="1">
    <source>
        <dbReference type="PROSITE" id="PS51208"/>
    </source>
</evidence>
<feature type="domain" description="Autotransporter" evidence="1">
    <location>
        <begin position="692"/>
        <end position="974"/>
    </location>
</feature>
<dbReference type="Gene3D" id="2.160.20.20">
    <property type="match status" value="1"/>
</dbReference>
<dbReference type="InterPro" id="IPR006315">
    <property type="entry name" value="OM_autotransptr_brl_dom"/>
</dbReference>